<reference evidence="2 3" key="1">
    <citation type="submission" date="2022-11" db="EMBL/GenBank/DDBJ databases">
        <title>Desulfobotulus tamanensis H1 sp. nov. - anaerobic, alkaliphilic, sulphate reducing bacterium isolated from terrestrial mud volcano.</title>
        <authorList>
            <person name="Frolova A."/>
            <person name="Merkel A.Y."/>
            <person name="Slobodkin A.I."/>
        </authorList>
    </citation>
    <scope>NUCLEOTIDE SEQUENCE [LARGE SCALE GENOMIC DNA]</scope>
    <source>
        <strain evidence="2 3">H1</strain>
    </source>
</reference>
<evidence type="ECO:0000313" key="3">
    <source>
        <dbReference type="Proteomes" id="UP001209681"/>
    </source>
</evidence>
<accession>A0ABT3NAJ1</accession>
<dbReference type="NCBIfam" id="NF033573">
    <property type="entry name" value="transpos_IS200"/>
    <property type="match status" value="1"/>
</dbReference>
<dbReference type="EMBL" id="JAPFPW010000009">
    <property type="protein sequence ID" value="MCW7754186.1"/>
    <property type="molecule type" value="Genomic_DNA"/>
</dbReference>
<dbReference type="SMART" id="SM01321">
    <property type="entry name" value="Y1_Tnp"/>
    <property type="match status" value="1"/>
</dbReference>
<dbReference type="Proteomes" id="UP001209681">
    <property type="component" value="Unassembled WGS sequence"/>
</dbReference>
<evidence type="ECO:0000313" key="2">
    <source>
        <dbReference type="EMBL" id="MCW7754186.1"/>
    </source>
</evidence>
<comment type="caution">
    <text evidence="2">The sequence shown here is derived from an EMBL/GenBank/DDBJ whole genome shotgun (WGS) entry which is preliminary data.</text>
</comment>
<keyword evidence="3" id="KW-1185">Reference proteome</keyword>
<dbReference type="PANTHER" id="PTHR33360:SF2">
    <property type="entry name" value="TRANSPOSASE FOR INSERTION SEQUENCE ELEMENT IS200"/>
    <property type="match status" value="1"/>
</dbReference>
<organism evidence="2 3">
    <name type="scientific">Desulfobotulus pelophilus</name>
    <dbReference type="NCBI Taxonomy" id="2823377"/>
    <lineage>
        <taxon>Bacteria</taxon>
        <taxon>Pseudomonadati</taxon>
        <taxon>Thermodesulfobacteriota</taxon>
        <taxon>Desulfobacteria</taxon>
        <taxon>Desulfobacterales</taxon>
        <taxon>Desulfobacteraceae</taxon>
        <taxon>Desulfobotulus</taxon>
    </lineage>
</organism>
<dbReference type="InterPro" id="IPR036515">
    <property type="entry name" value="Transposase_17_sf"/>
</dbReference>
<feature type="domain" description="Transposase IS200-like" evidence="1">
    <location>
        <begin position="11"/>
        <end position="126"/>
    </location>
</feature>
<evidence type="ECO:0000259" key="1">
    <source>
        <dbReference type="SMART" id="SM01321"/>
    </source>
</evidence>
<dbReference type="InterPro" id="IPR002686">
    <property type="entry name" value="Transposase_17"/>
</dbReference>
<protein>
    <submittedName>
        <fullName evidence="2">IS200/IS605 family transposase</fullName>
    </submittedName>
</protein>
<proteinExistence type="predicted"/>
<gene>
    <name evidence="2" type="primary">tnpA</name>
    <name evidence="2" type="ORF">OOT00_09320</name>
</gene>
<dbReference type="SUPFAM" id="SSF143422">
    <property type="entry name" value="Transposase IS200-like"/>
    <property type="match status" value="1"/>
</dbReference>
<name>A0ABT3NAJ1_9BACT</name>
<dbReference type="PANTHER" id="PTHR33360">
    <property type="entry name" value="TRANSPOSASE FOR INSERTION SEQUENCE ELEMENT IS200"/>
    <property type="match status" value="1"/>
</dbReference>
<dbReference type="Pfam" id="PF01797">
    <property type="entry name" value="Y1_Tnp"/>
    <property type="match status" value="1"/>
</dbReference>
<sequence>MYDDQSLSHTRWDCTCLETQYRKQKIYGSIWHYLRKILHDLAGQKQCRVLEEHLHSDHVHMLLSIPPQYPVSQVLGFLKSKSAIQMAQNFQGRKQNFIGKYFWARDYYVSTLSKDENIVREYTRNQKREDKRLDQLNLFG</sequence>
<dbReference type="Gene3D" id="3.30.70.1290">
    <property type="entry name" value="Transposase IS200-like"/>
    <property type="match status" value="1"/>
</dbReference>